<dbReference type="NCBIfam" id="TIGR00745">
    <property type="entry name" value="apbA_panE"/>
    <property type="match status" value="1"/>
</dbReference>
<dbReference type="Gene3D" id="3.40.50.720">
    <property type="entry name" value="NAD(P)-binding Rossmann-like Domain"/>
    <property type="match status" value="1"/>
</dbReference>
<dbReference type="GO" id="GO:0005737">
    <property type="term" value="C:cytoplasm"/>
    <property type="evidence" value="ECO:0007669"/>
    <property type="project" value="TreeGrafter"/>
</dbReference>
<accession>A0A9X4L6N3</accession>
<dbReference type="EC" id="1.1.1.169" evidence="10"/>
<dbReference type="GO" id="GO:0004616">
    <property type="term" value="F:phosphogluconate dehydrogenase (decarboxylating) activity"/>
    <property type="evidence" value="ECO:0007669"/>
    <property type="project" value="UniProtKB-EC"/>
</dbReference>
<comment type="function">
    <text evidence="1 10">Catalyzes the NADPH-dependent reduction of ketopantoate into pantoic acid.</text>
</comment>
<dbReference type="InterPro" id="IPR013328">
    <property type="entry name" value="6PGD_dom2"/>
</dbReference>
<dbReference type="InterPro" id="IPR008927">
    <property type="entry name" value="6-PGluconate_DH-like_C_sf"/>
</dbReference>
<dbReference type="PANTHER" id="PTHR43765:SF2">
    <property type="entry name" value="2-DEHYDROPANTOATE 2-REDUCTASE"/>
    <property type="match status" value="1"/>
</dbReference>
<evidence type="ECO:0000256" key="7">
    <source>
        <dbReference type="ARBA" id="ARBA00023002"/>
    </source>
</evidence>
<dbReference type="RefSeq" id="WP_277580309.1">
    <property type="nucleotide sequence ID" value="NZ_JAMBPV010000001.1"/>
</dbReference>
<evidence type="ECO:0000256" key="5">
    <source>
        <dbReference type="ARBA" id="ARBA00022655"/>
    </source>
</evidence>
<evidence type="ECO:0000256" key="3">
    <source>
        <dbReference type="ARBA" id="ARBA00007870"/>
    </source>
</evidence>
<dbReference type="GO" id="GO:0015940">
    <property type="term" value="P:pantothenate biosynthetic process"/>
    <property type="evidence" value="ECO:0007669"/>
    <property type="project" value="UniProtKB-KW"/>
</dbReference>
<dbReference type="Proteomes" id="UP001152302">
    <property type="component" value="Unassembled WGS sequence"/>
</dbReference>
<keyword evidence="6 10" id="KW-0521">NADP</keyword>
<dbReference type="AlphaFoldDB" id="A0A9X4L6N3"/>
<dbReference type="GO" id="GO:0050661">
    <property type="term" value="F:NADP binding"/>
    <property type="evidence" value="ECO:0007669"/>
    <property type="project" value="TreeGrafter"/>
</dbReference>
<name>A0A9X4L6N3_9STAP</name>
<dbReference type="EMBL" id="JAMBPX010000001">
    <property type="protein sequence ID" value="MDG0857960.1"/>
    <property type="molecule type" value="Genomic_DNA"/>
</dbReference>
<dbReference type="InterPro" id="IPR003710">
    <property type="entry name" value="ApbA"/>
</dbReference>
<organism evidence="13 14">
    <name type="scientific">Staphylococcus equorum</name>
    <dbReference type="NCBI Taxonomy" id="246432"/>
    <lineage>
        <taxon>Bacteria</taxon>
        <taxon>Bacillati</taxon>
        <taxon>Bacillota</taxon>
        <taxon>Bacilli</taxon>
        <taxon>Bacillales</taxon>
        <taxon>Staphylococcaceae</taxon>
        <taxon>Staphylococcus</taxon>
    </lineage>
</organism>
<dbReference type="InterPro" id="IPR013332">
    <property type="entry name" value="KPR_N"/>
</dbReference>
<dbReference type="Pfam" id="PF02558">
    <property type="entry name" value="ApbA"/>
    <property type="match status" value="1"/>
</dbReference>
<comment type="catalytic activity">
    <reaction evidence="8">
        <text>6-phospho-D-gluconate + NADP(+) = D-ribulose 5-phosphate + CO2 + NADPH</text>
        <dbReference type="Rhea" id="RHEA:10116"/>
        <dbReference type="ChEBI" id="CHEBI:16526"/>
        <dbReference type="ChEBI" id="CHEBI:57783"/>
        <dbReference type="ChEBI" id="CHEBI:58121"/>
        <dbReference type="ChEBI" id="CHEBI:58349"/>
        <dbReference type="ChEBI" id="CHEBI:58759"/>
        <dbReference type="EC" id="1.1.1.44"/>
    </reaction>
</comment>
<proteinExistence type="inferred from homology"/>
<dbReference type="Pfam" id="PF08546">
    <property type="entry name" value="ApbA_C"/>
    <property type="match status" value="1"/>
</dbReference>
<protein>
    <recommendedName>
        <fullName evidence="4 10">2-dehydropantoate 2-reductase</fullName>
        <ecNumber evidence="10">1.1.1.169</ecNumber>
    </recommendedName>
    <alternativeName>
        <fullName evidence="10">Ketopantoate reductase</fullName>
    </alternativeName>
</protein>
<dbReference type="SUPFAM" id="SSF51735">
    <property type="entry name" value="NAD(P)-binding Rossmann-fold domains"/>
    <property type="match status" value="1"/>
</dbReference>
<reference evidence="13" key="1">
    <citation type="submission" date="2022-05" db="EMBL/GenBank/DDBJ databases">
        <title>Comparative genomics of Staphylococcus equorum isolates.</title>
        <authorList>
            <person name="Luelf R.H."/>
        </authorList>
    </citation>
    <scope>NUCLEOTIDE SEQUENCE</scope>
    <source>
        <strain evidence="13">TMW 2.2343</strain>
    </source>
</reference>
<evidence type="ECO:0000256" key="1">
    <source>
        <dbReference type="ARBA" id="ARBA00002919"/>
    </source>
</evidence>
<evidence type="ECO:0000256" key="8">
    <source>
        <dbReference type="ARBA" id="ARBA00048640"/>
    </source>
</evidence>
<dbReference type="SUPFAM" id="SSF48179">
    <property type="entry name" value="6-phosphogluconate dehydrogenase C-terminal domain-like"/>
    <property type="match status" value="1"/>
</dbReference>
<evidence type="ECO:0000313" key="13">
    <source>
        <dbReference type="EMBL" id="MDG0857960.1"/>
    </source>
</evidence>
<evidence type="ECO:0000256" key="10">
    <source>
        <dbReference type="RuleBase" id="RU362068"/>
    </source>
</evidence>
<dbReference type="InterPro" id="IPR050838">
    <property type="entry name" value="Ketopantoate_reductase"/>
</dbReference>
<gene>
    <name evidence="13" type="ORF">M4L21_01375</name>
</gene>
<evidence type="ECO:0000259" key="12">
    <source>
        <dbReference type="Pfam" id="PF08546"/>
    </source>
</evidence>
<feature type="domain" description="Ketopantoate reductase N-terminal" evidence="11">
    <location>
        <begin position="3"/>
        <end position="139"/>
    </location>
</feature>
<comment type="caution">
    <text evidence="13">The sequence shown here is derived from an EMBL/GenBank/DDBJ whole genome shotgun (WGS) entry which is preliminary data.</text>
</comment>
<dbReference type="InterPro" id="IPR036291">
    <property type="entry name" value="NAD(P)-bd_dom_sf"/>
</dbReference>
<sequence>MNIAIYGAGSLGTIMGAYLSSTNENVDLIDTYDEHVNTLNSQGATIEGTDNFHISVNALKPNEINQQYDLILLLTKQTYNKDVLPVIKNILKNDGILLSLQNGVPEEVIQQYIPRENIVAGSVEFGATFKAPGVSELTTDYNAFKNYALQIGELNGEITSRVKTLKSLLDCIGNVHLSDNLLGTKWSKLLINSTFSGLSAALNCTYGDILDNPDAFEIARHVVDECIKVGHANNIEFATISGYDLTEFENQKNAEKLNKMMQPSRKLAASMLQDLRKQRQTEINYINGLVVEVGEKHNISTPCNQKIVEIISQASSSSELPKFEHSLQLFKVLA</sequence>
<dbReference type="GO" id="GO:0008677">
    <property type="term" value="F:2-dehydropantoate 2-reductase activity"/>
    <property type="evidence" value="ECO:0007669"/>
    <property type="project" value="UniProtKB-EC"/>
</dbReference>
<feature type="domain" description="Ketopantoate reductase C-terminal" evidence="12">
    <location>
        <begin position="180"/>
        <end position="313"/>
    </location>
</feature>
<evidence type="ECO:0000256" key="2">
    <source>
        <dbReference type="ARBA" id="ARBA00004994"/>
    </source>
</evidence>
<dbReference type="PANTHER" id="PTHR43765">
    <property type="entry name" value="2-DEHYDROPANTOATE 2-REDUCTASE-RELATED"/>
    <property type="match status" value="1"/>
</dbReference>
<comment type="similarity">
    <text evidence="3 10">Belongs to the ketopantoate reductase family.</text>
</comment>
<keyword evidence="7 10" id="KW-0560">Oxidoreductase</keyword>
<comment type="catalytic activity">
    <reaction evidence="9 10">
        <text>(R)-pantoate + NADP(+) = 2-dehydropantoate + NADPH + H(+)</text>
        <dbReference type="Rhea" id="RHEA:16233"/>
        <dbReference type="ChEBI" id="CHEBI:11561"/>
        <dbReference type="ChEBI" id="CHEBI:15378"/>
        <dbReference type="ChEBI" id="CHEBI:15980"/>
        <dbReference type="ChEBI" id="CHEBI:57783"/>
        <dbReference type="ChEBI" id="CHEBI:58349"/>
        <dbReference type="EC" id="1.1.1.169"/>
    </reaction>
</comment>
<dbReference type="Gene3D" id="1.10.1040.10">
    <property type="entry name" value="N-(1-d-carboxylethyl)-l-norvaline Dehydrogenase, domain 2"/>
    <property type="match status" value="1"/>
</dbReference>
<keyword evidence="5 10" id="KW-0566">Pantothenate biosynthesis</keyword>
<evidence type="ECO:0000256" key="9">
    <source>
        <dbReference type="ARBA" id="ARBA00048793"/>
    </source>
</evidence>
<evidence type="ECO:0000256" key="4">
    <source>
        <dbReference type="ARBA" id="ARBA00019465"/>
    </source>
</evidence>
<evidence type="ECO:0000256" key="6">
    <source>
        <dbReference type="ARBA" id="ARBA00022857"/>
    </source>
</evidence>
<comment type="pathway">
    <text evidence="2 10">Cofactor biosynthesis; (R)-pantothenate biosynthesis; (R)-pantoate from 3-methyl-2-oxobutanoate: step 2/2.</text>
</comment>
<dbReference type="InterPro" id="IPR013752">
    <property type="entry name" value="KPA_reductase"/>
</dbReference>
<evidence type="ECO:0000313" key="14">
    <source>
        <dbReference type="Proteomes" id="UP001152302"/>
    </source>
</evidence>
<evidence type="ECO:0000259" key="11">
    <source>
        <dbReference type="Pfam" id="PF02558"/>
    </source>
</evidence>